<proteinExistence type="predicted"/>
<keyword evidence="2" id="KW-1185">Reference proteome</keyword>
<reference evidence="1" key="1">
    <citation type="submission" date="2021-10" db="EMBL/GenBank/DDBJ databases">
        <title>Melipona bicolor Genome sequencing and assembly.</title>
        <authorList>
            <person name="Araujo N.S."/>
            <person name="Arias M.C."/>
        </authorList>
    </citation>
    <scope>NUCLEOTIDE SEQUENCE</scope>
    <source>
        <strain evidence="1">USP_2M_L1-L4_2017</strain>
        <tissue evidence="1">Whole body</tissue>
    </source>
</reference>
<comment type="caution">
    <text evidence="1">The sequence shown here is derived from an EMBL/GenBank/DDBJ whole genome shotgun (WGS) entry which is preliminary data.</text>
</comment>
<protein>
    <submittedName>
        <fullName evidence="1">Uncharacterized protein</fullName>
    </submittedName>
</protein>
<name>A0AA40G8H1_9HYME</name>
<evidence type="ECO:0000313" key="1">
    <source>
        <dbReference type="EMBL" id="KAK1133042.1"/>
    </source>
</evidence>
<organism evidence="1 2">
    <name type="scientific">Melipona bicolor</name>
    <dbReference type="NCBI Taxonomy" id="60889"/>
    <lineage>
        <taxon>Eukaryota</taxon>
        <taxon>Metazoa</taxon>
        <taxon>Ecdysozoa</taxon>
        <taxon>Arthropoda</taxon>
        <taxon>Hexapoda</taxon>
        <taxon>Insecta</taxon>
        <taxon>Pterygota</taxon>
        <taxon>Neoptera</taxon>
        <taxon>Endopterygota</taxon>
        <taxon>Hymenoptera</taxon>
        <taxon>Apocrita</taxon>
        <taxon>Aculeata</taxon>
        <taxon>Apoidea</taxon>
        <taxon>Anthophila</taxon>
        <taxon>Apidae</taxon>
        <taxon>Melipona</taxon>
    </lineage>
</organism>
<gene>
    <name evidence="1" type="ORF">K0M31_014405</name>
</gene>
<dbReference type="EMBL" id="JAHYIQ010000004">
    <property type="protein sequence ID" value="KAK1133042.1"/>
    <property type="molecule type" value="Genomic_DNA"/>
</dbReference>
<evidence type="ECO:0000313" key="2">
    <source>
        <dbReference type="Proteomes" id="UP001177670"/>
    </source>
</evidence>
<sequence>MKDREPVRDEIIAKWLSTLTKSRRMKVILAFKVCARFKKFLNKNYEPTTSALVNRTSWWEEQRQPWVERHDRGAASLAIGCLGIASDVIHVRGALASKESRGRSLS</sequence>
<dbReference type="AlphaFoldDB" id="A0AA40G8H1"/>
<accession>A0AA40G8H1</accession>
<dbReference type="Proteomes" id="UP001177670">
    <property type="component" value="Unassembled WGS sequence"/>
</dbReference>